<protein>
    <submittedName>
        <fullName evidence="1">Uncharacterized protein</fullName>
    </submittedName>
</protein>
<evidence type="ECO:0000313" key="1">
    <source>
        <dbReference type="EMBL" id="DAE02471.1"/>
    </source>
</evidence>
<sequence length="279" mass="32284">MHVATKYKKPIKKVEGQQKVICQNKDCDKMGKHLSVDDFYKSRNAMVQHHPYCKDCVNKMIDVNNLESVYSVLKVLDTPFIMDIWNDVCNSGTTNYMGDYLRAINFTYRKKYAGMGFDDSIFELSENEEISDNVQAAFDDTPVWSDEWQGKYTKSDLKYLNDYYNGLQNDFKIITTNHRDYARKIAQASLSQMKAYQHLLQGEEGADLAYEKATKIFDMLSKSAQFAESQRGANDVALGCFGRVFDAVEKHNWVPEYIPTDEDMYDKLLNQFSNIERSL</sequence>
<reference evidence="1" key="1">
    <citation type="journal article" date="2021" name="Proc. Natl. Acad. Sci. U.S.A.">
        <title>A Catalog of Tens of Thousands of Viruses from Human Metagenomes Reveals Hidden Associations with Chronic Diseases.</title>
        <authorList>
            <person name="Tisza M.J."/>
            <person name="Buck C.B."/>
        </authorList>
    </citation>
    <scope>NUCLEOTIDE SEQUENCE</scope>
    <source>
        <strain evidence="1">CtsUY14</strain>
    </source>
</reference>
<dbReference type="EMBL" id="BK015346">
    <property type="protein sequence ID" value="DAE02471.1"/>
    <property type="molecule type" value="Genomic_DNA"/>
</dbReference>
<proteinExistence type="predicted"/>
<name>A0A8S5P5R0_9CAUD</name>
<accession>A0A8S5P5R0</accession>
<organism evidence="1">
    <name type="scientific">Siphoviridae sp. ctsUY14</name>
    <dbReference type="NCBI Taxonomy" id="2825693"/>
    <lineage>
        <taxon>Viruses</taxon>
        <taxon>Duplodnaviria</taxon>
        <taxon>Heunggongvirae</taxon>
        <taxon>Uroviricota</taxon>
        <taxon>Caudoviricetes</taxon>
    </lineage>
</organism>